<reference evidence="9" key="1">
    <citation type="submission" date="2017-09" db="EMBL/GenBank/DDBJ databases">
        <title>Depth-based differentiation of microbial function through sediment-hosted aquifers and enrichment of novel symbionts in the deep terrestrial subsurface.</title>
        <authorList>
            <person name="Probst A.J."/>
            <person name="Ladd B."/>
            <person name="Jarett J.K."/>
            <person name="Geller-Mcgrath D.E."/>
            <person name="Sieber C.M.K."/>
            <person name="Emerson J.B."/>
            <person name="Anantharaman K."/>
            <person name="Thomas B.C."/>
            <person name="Malmstrom R."/>
            <person name="Stieglmeier M."/>
            <person name="Klingl A."/>
            <person name="Woyke T."/>
            <person name="Ryan C.M."/>
            <person name="Banfield J.F."/>
        </authorList>
    </citation>
    <scope>NUCLEOTIDE SEQUENCE [LARGE SCALE GENOMIC DNA]</scope>
</reference>
<feature type="domain" description="RDD" evidence="7">
    <location>
        <begin position="36"/>
        <end position="159"/>
    </location>
</feature>
<evidence type="ECO:0000256" key="5">
    <source>
        <dbReference type="ARBA" id="ARBA00023136"/>
    </source>
</evidence>
<feature type="transmembrane region" description="Helical" evidence="6">
    <location>
        <begin position="80"/>
        <end position="96"/>
    </location>
</feature>
<gene>
    <name evidence="8" type="ORF">COU28_02570</name>
</gene>
<dbReference type="PANTHER" id="PTHR36115">
    <property type="entry name" value="PROLINE-RICH ANTIGEN HOMOLOG-RELATED"/>
    <property type="match status" value="1"/>
</dbReference>
<dbReference type="PANTHER" id="PTHR36115:SF4">
    <property type="entry name" value="MEMBRANE PROTEIN"/>
    <property type="match status" value="1"/>
</dbReference>
<evidence type="ECO:0000313" key="8">
    <source>
        <dbReference type="EMBL" id="PIR78246.1"/>
    </source>
</evidence>
<accession>A0A2H0TYD9</accession>
<feature type="transmembrane region" description="Helical" evidence="6">
    <location>
        <begin position="39"/>
        <end position="60"/>
    </location>
</feature>
<proteinExistence type="predicted"/>
<dbReference type="Pfam" id="PF06271">
    <property type="entry name" value="RDD"/>
    <property type="match status" value="1"/>
</dbReference>
<evidence type="ECO:0000256" key="6">
    <source>
        <dbReference type="SAM" id="Phobius"/>
    </source>
</evidence>
<evidence type="ECO:0000256" key="2">
    <source>
        <dbReference type="ARBA" id="ARBA00022475"/>
    </source>
</evidence>
<organism evidence="8 9">
    <name type="scientific">Candidatus Magasanikbacteria bacterium CG10_big_fil_rev_8_21_14_0_10_36_16</name>
    <dbReference type="NCBI Taxonomy" id="1974645"/>
    <lineage>
        <taxon>Bacteria</taxon>
        <taxon>Candidatus Magasanikiibacteriota</taxon>
    </lineage>
</organism>
<name>A0A2H0TYD9_9BACT</name>
<keyword evidence="4 6" id="KW-1133">Transmembrane helix</keyword>
<keyword evidence="5 6" id="KW-0472">Membrane</keyword>
<keyword evidence="2" id="KW-1003">Cell membrane</keyword>
<comment type="caution">
    <text evidence="8">The sequence shown here is derived from an EMBL/GenBank/DDBJ whole genome shotgun (WGS) entry which is preliminary data.</text>
</comment>
<comment type="subcellular location">
    <subcellularLocation>
        <location evidence="1">Cell membrane</location>
        <topology evidence="1">Multi-pass membrane protein</topology>
    </subcellularLocation>
</comment>
<evidence type="ECO:0000256" key="1">
    <source>
        <dbReference type="ARBA" id="ARBA00004651"/>
    </source>
</evidence>
<dbReference type="GO" id="GO:0005886">
    <property type="term" value="C:plasma membrane"/>
    <property type="evidence" value="ECO:0007669"/>
    <property type="project" value="UniProtKB-SubCell"/>
</dbReference>
<dbReference type="InterPro" id="IPR010432">
    <property type="entry name" value="RDD"/>
</dbReference>
<evidence type="ECO:0000259" key="7">
    <source>
        <dbReference type="Pfam" id="PF06271"/>
    </source>
</evidence>
<dbReference type="InterPro" id="IPR051791">
    <property type="entry name" value="Pra-immunoreactive"/>
</dbReference>
<feature type="transmembrane region" description="Helical" evidence="6">
    <location>
        <begin position="124"/>
        <end position="146"/>
    </location>
</feature>
<dbReference type="EMBL" id="PFBU01000053">
    <property type="protein sequence ID" value="PIR78246.1"/>
    <property type="molecule type" value="Genomic_DNA"/>
</dbReference>
<protein>
    <submittedName>
        <fullName evidence="8">RDD family protein</fullName>
    </submittedName>
</protein>
<evidence type="ECO:0000256" key="3">
    <source>
        <dbReference type="ARBA" id="ARBA00022692"/>
    </source>
</evidence>
<evidence type="ECO:0000256" key="4">
    <source>
        <dbReference type="ARBA" id="ARBA00022989"/>
    </source>
</evidence>
<dbReference type="Proteomes" id="UP000230852">
    <property type="component" value="Unassembled WGS sequence"/>
</dbReference>
<dbReference type="AlphaFoldDB" id="A0A2H0TYD9"/>
<sequence length="166" mass="18782">MESQPTTSTKTEVPSLESTIVANPPIADVKTTERHYAGFWIRLLALIIDGIIIGIISKILHVNGYNYSFGHMSANYSMQGWSFLLNIAYFAGFWIWQSATPGKMVLGLKIVDEQNKNISVAQTFIRYFSMILSAIPFMIGFIWVAFNPKKQGWHDLLAKTYVIKTK</sequence>
<keyword evidence="3 6" id="KW-0812">Transmembrane</keyword>
<evidence type="ECO:0000313" key="9">
    <source>
        <dbReference type="Proteomes" id="UP000230852"/>
    </source>
</evidence>